<feature type="transmembrane region" description="Helical" evidence="9">
    <location>
        <begin position="75"/>
        <end position="103"/>
    </location>
</feature>
<feature type="transmembrane region" description="Helical" evidence="9">
    <location>
        <begin position="231"/>
        <end position="253"/>
    </location>
</feature>
<dbReference type="Proteomes" id="UP000698173">
    <property type="component" value="Unassembled WGS sequence"/>
</dbReference>
<dbReference type="NCBIfam" id="TIGR00931">
    <property type="entry name" value="antiport_nhaC"/>
    <property type="match status" value="1"/>
</dbReference>
<feature type="transmembrane region" description="Helical" evidence="9">
    <location>
        <begin position="109"/>
        <end position="126"/>
    </location>
</feature>
<feature type="transmembrane region" description="Helical" evidence="9">
    <location>
        <begin position="138"/>
        <end position="164"/>
    </location>
</feature>
<evidence type="ECO:0000256" key="3">
    <source>
        <dbReference type="ARBA" id="ARBA00022449"/>
    </source>
</evidence>
<dbReference type="PANTHER" id="PTHR33451">
    <property type="entry name" value="MALATE-2H(+)/NA(+)-LACTATE ANTIPORTER"/>
    <property type="match status" value="1"/>
</dbReference>
<feature type="transmembrane region" description="Helical" evidence="9">
    <location>
        <begin position="9"/>
        <end position="30"/>
    </location>
</feature>
<organism evidence="11 12">
    <name type="scientific">Sporosarcina psychrophila</name>
    <name type="common">Bacillus psychrophilus</name>
    <dbReference type="NCBI Taxonomy" id="1476"/>
    <lineage>
        <taxon>Bacteria</taxon>
        <taxon>Bacillati</taxon>
        <taxon>Bacillota</taxon>
        <taxon>Bacilli</taxon>
        <taxon>Bacillales</taxon>
        <taxon>Caryophanaceae</taxon>
        <taxon>Sporosarcina</taxon>
    </lineage>
</organism>
<evidence type="ECO:0000256" key="5">
    <source>
        <dbReference type="ARBA" id="ARBA00022692"/>
    </source>
</evidence>
<keyword evidence="5 9" id="KW-0812">Transmembrane</keyword>
<reference evidence="11" key="2">
    <citation type="submission" date="2021-09" db="EMBL/GenBank/DDBJ databases">
        <authorList>
            <person name="Gilroy R."/>
        </authorList>
    </citation>
    <scope>NUCLEOTIDE SEQUENCE</scope>
    <source>
        <strain evidence="11">CHK171-7178</strain>
    </source>
</reference>
<proteinExistence type="inferred from homology"/>
<dbReference type="InterPro" id="IPR052180">
    <property type="entry name" value="NhaC_Na-H+_Antiporter"/>
</dbReference>
<evidence type="ECO:0000256" key="4">
    <source>
        <dbReference type="ARBA" id="ARBA00022475"/>
    </source>
</evidence>
<evidence type="ECO:0000256" key="2">
    <source>
        <dbReference type="ARBA" id="ARBA00022448"/>
    </source>
</evidence>
<evidence type="ECO:0000313" key="11">
    <source>
        <dbReference type="EMBL" id="HJF31223.1"/>
    </source>
</evidence>
<evidence type="ECO:0000256" key="8">
    <source>
        <dbReference type="ARBA" id="ARBA00038435"/>
    </source>
</evidence>
<gene>
    <name evidence="11" type="primary">nhaC</name>
    <name evidence="11" type="ORF">K8V56_05520</name>
</gene>
<dbReference type="EMBL" id="DYWT01000092">
    <property type="protein sequence ID" value="HJF31223.1"/>
    <property type="molecule type" value="Genomic_DNA"/>
</dbReference>
<feature type="transmembrane region" description="Helical" evidence="9">
    <location>
        <begin position="407"/>
        <end position="430"/>
    </location>
</feature>
<protein>
    <submittedName>
        <fullName evidence="11">Na+/H+ antiporter NhaC</fullName>
    </submittedName>
</protein>
<keyword evidence="3" id="KW-0050">Antiport</keyword>
<keyword evidence="6 9" id="KW-1133">Transmembrane helix</keyword>
<feature type="transmembrane region" description="Helical" evidence="9">
    <location>
        <begin position="193"/>
        <end position="211"/>
    </location>
</feature>
<dbReference type="PANTHER" id="PTHR33451:SF3">
    <property type="entry name" value="MALATE-2H(+)_NA(+)-LACTATE ANTIPORTER"/>
    <property type="match status" value="1"/>
</dbReference>
<keyword evidence="2" id="KW-0813">Transport</keyword>
<evidence type="ECO:0000256" key="7">
    <source>
        <dbReference type="ARBA" id="ARBA00023136"/>
    </source>
</evidence>
<evidence type="ECO:0000256" key="9">
    <source>
        <dbReference type="SAM" id="Phobius"/>
    </source>
</evidence>
<comment type="similarity">
    <text evidence="8">Belongs to the NhaC Na(+)/H(+) (TC 2.A.35) antiporter family.</text>
</comment>
<name>A0A921FWV9_SPOPS</name>
<feature type="domain" description="Na+/H+ antiporter NhaC-like C-terminal" evidence="10">
    <location>
        <begin position="161"/>
        <end position="454"/>
    </location>
</feature>
<feature type="transmembrane region" description="Helical" evidence="9">
    <location>
        <begin position="314"/>
        <end position="333"/>
    </location>
</feature>
<accession>A0A921FWV9</accession>
<evidence type="ECO:0000256" key="6">
    <source>
        <dbReference type="ARBA" id="ARBA00022989"/>
    </source>
</evidence>
<evidence type="ECO:0000313" key="12">
    <source>
        <dbReference type="Proteomes" id="UP000698173"/>
    </source>
</evidence>
<dbReference type="GO" id="GO:0015297">
    <property type="term" value="F:antiporter activity"/>
    <property type="evidence" value="ECO:0007669"/>
    <property type="project" value="UniProtKB-KW"/>
</dbReference>
<reference evidence="11" key="1">
    <citation type="journal article" date="2021" name="PeerJ">
        <title>Extensive microbial diversity within the chicken gut microbiome revealed by metagenomics and culture.</title>
        <authorList>
            <person name="Gilroy R."/>
            <person name="Ravi A."/>
            <person name="Getino M."/>
            <person name="Pursley I."/>
            <person name="Horton D.L."/>
            <person name="Alikhan N.F."/>
            <person name="Baker D."/>
            <person name="Gharbi K."/>
            <person name="Hall N."/>
            <person name="Watson M."/>
            <person name="Adriaenssens E.M."/>
            <person name="Foster-Nyarko E."/>
            <person name="Jarju S."/>
            <person name="Secka A."/>
            <person name="Antonio M."/>
            <person name="Oren A."/>
            <person name="Chaudhuri R.R."/>
            <person name="La Ragione R."/>
            <person name="Hildebrand F."/>
            <person name="Pallen M.J."/>
        </authorList>
    </citation>
    <scope>NUCLEOTIDE SEQUENCE</scope>
    <source>
        <strain evidence="11">CHK171-7178</strain>
    </source>
</reference>
<keyword evidence="7 9" id="KW-0472">Membrane</keyword>
<evidence type="ECO:0000256" key="1">
    <source>
        <dbReference type="ARBA" id="ARBA00004651"/>
    </source>
</evidence>
<feature type="transmembrane region" description="Helical" evidence="9">
    <location>
        <begin position="36"/>
        <end position="54"/>
    </location>
</feature>
<feature type="transmembrane region" description="Helical" evidence="9">
    <location>
        <begin position="259"/>
        <end position="277"/>
    </location>
</feature>
<dbReference type="InterPro" id="IPR004770">
    <property type="entry name" value="Na/H_antiport_NhaC"/>
</dbReference>
<dbReference type="InterPro" id="IPR018461">
    <property type="entry name" value="Na/H_Antiport_NhaC-like_C"/>
</dbReference>
<comment type="subcellular location">
    <subcellularLocation>
        <location evidence="1">Cell membrane</location>
        <topology evidence="1">Multi-pass membrane protein</topology>
    </subcellularLocation>
</comment>
<dbReference type="AlphaFoldDB" id="A0A921FWV9"/>
<dbReference type="Pfam" id="PF03553">
    <property type="entry name" value="Na_H_antiporter"/>
    <property type="match status" value="1"/>
</dbReference>
<dbReference type="GO" id="GO:0005886">
    <property type="term" value="C:plasma membrane"/>
    <property type="evidence" value="ECO:0007669"/>
    <property type="project" value="UniProtKB-SubCell"/>
</dbReference>
<sequence>MEQQQEKKIGFWMALLPLVVMIIVMIYTVVKLKQGPHIPLIIGTSTAAIVAWKAGFTWKEIEEMMYKGIRLALPAVVIIILVGLTIGAWMGGGIVATMIYYGLQIITPAWFLVTICIICSIVALAIGSSWSTMGTIGVAGMGIGLSMGIPAGMIAGAIISGAYFGDKMSPLSDTTNLAAGLTGTDLFDHIKHMFYTTIPGLVIALGVYAFLGKRFAANNIEVAEIAQTTKVLQESFLISPWLLIVPLAVIVLVALKVPAIPALVVGIVLGFLSQILIQGGSLVGGIEALQSGFTIATGNVMVDELFNRGGLDSMMYTVSMTIVAMTFGGILEFSGMLQALMNQLLKVVKSSASLIVSTIGACFITNASCSEQYISIVVPSRMFSKAYQNMGLHSKNLSRALEDGGTLTSVFIPWNTCGVFIFGTLGVSVVQYGPYAILNLVIPFISILYAITGFTIVKLTEQEKAKIAEEELVEEKMNEEVNLA</sequence>
<feature type="transmembrane region" description="Helical" evidence="9">
    <location>
        <begin position="436"/>
        <end position="457"/>
    </location>
</feature>
<comment type="caution">
    <text evidence="11">The sequence shown here is derived from an EMBL/GenBank/DDBJ whole genome shotgun (WGS) entry which is preliminary data.</text>
</comment>
<keyword evidence="4" id="KW-1003">Cell membrane</keyword>
<evidence type="ECO:0000259" key="10">
    <source>
        <dbReference type="Pfam" id="PF03553"/>
    </source>
</evidence>